<dbReference type="Proteomes" id="UP001056455">
    <property type="component" value="Chromosome"/>
</dbReference>
<accession>A0ABY4YQU6</accession>
<dbReference type="SMART" id="SM00507">
    <property type="entry name" value="HNHc"/>
    <property type="match status" value="1"/>
</dbReference>
<protein>
    <submittedName>
        <fullName evidence="2">DUF222 domain-containing protein</fullName>
    </submittedName>
</protein>
<dbReference type="Gene3D" id="1.10.30.50">
    <property type="match status" value="1"/>
</dbReference>
<keyword evidence="3" id="KW-1185">Reference proteome</keyword>
<dbReference type="RefSeq" id="WP_252592003.1">
    <property type="nucleotide sequence ID" value="NZ_CP099489.1"/>
</dbReference>
<evidence type="ECO:0000313" key="2">
    <source>
        <dbReference type="EMBL" id="USQ79088.1"/>
    </source>
</evidence>
<name>A0ABY4YQU6_9MICO</name>
<organism evidence="2 3">
    <name type="scientific">Ornithinimicrobium faecis</name>
    <dbReference type="NCBI Taxonomy" id="2934158"/>
    <lineage>
        <taxon>Bacteria</taxon>
        <taxon>Bacillati</taxon>
        <taxon>Actinomycetota</taxon>
        <taxon>Actinomycetes</taxon>
        <taxon>Micrococcales</taxon>
        <taxon>Ornithinimicrobiaceae</taxon>
        <taxon>Ornithinimicrobium</taxon>
    </lineage>
</organism>
<dbReference type="Pfam" id="PF01844">
    <property type="entry name" value="HNH"/>
    <property type="match status" value="1"/>
</dbReference>
<reference evidence="2" key="1">
    <citation type="submission" date="2022-06" db="EMBL/GenBank/DDBJ databases">
        <title>Ornithinimicrobium HY1793.</title>
        <authorList>
            <person name="Huang Y."/>
        </authorList>
    </citation>
    <scope>NUCLEOTIDE SEQUENCE</scope>
    <source>
        <strain evidence="2">HY1793</strain>
    </source>
</reference>
<feature type="domain" description="HNH nuclease" evidence="1">
    <location>
        <begin position="329"/>
        <end position="379"/>
    </location>
</feature>
<evidence type="ECO:0000313" key="3">
    <source>
        <dbReference type="Proteomes" id="UP001056455"/>
    </source>
</evidence>
<sequence length="443" mass="47845">MEATDIAQFTAALATTDLERLEHVSPAALCEFITALELAKNAAAAAQARATVVAGDAMREQAIADGAAPERADKGIPQQLGLARRESPVAGSRHLGFARAVVREMPCTHAAMTEGLLAEWTATLLVRETSCLSREHRAIVDARLADRFRTDSAKKLVAMASALAYELDPYAFVNRGRKAKEDRRVGIRPAPEVMANVTGFLPVAQGVACYKALDESARSLKSAGDERTLDQLRADLFIERLTGKSAAVDVNIEVGVVMTDTALLGLDETAARLEHFGPLPAALARDLLRASDGDLGDAEATVWLRRLYADPVTGVLTDQDGRRRLFTGALRRFLVARDQVCRTPWCDAPVRHVDHILPFARGGETTEDNGDGLCEACNYDKEAPGWRHEVIDTDDGAHVVRVTTPTGHIYDSHAPPVLPTLGLRLARPPSQDAAREQADLLTA</sequence>
<dbReference type="EMBL" id="CP099489">
    <property type="protein sequence ID" value="USQ79088.1"/>
    <property type="molecule type" value="Genomic_DNA"/>
</dbReference>
<dbReference type="CDD" id="cd00085">
    <property type="entry name" value="HNHc"/>
    <property type="match status" value="1"/>
</dbReference>
<dbReference type="InterPro" id="IPR002711">
    <property type="entry name" value="HNH"/>
</dbReference>
<evidence type="ECO:0000259" key="1">
    <source>
        <dbReference type="SMART" id="SM00507"/>
    </source>
</evidence>
<gene>
    <name evidence="2" type="ORF">NF556_15900</name>
</gene>
<proteinExistence type="predicted"/>
<dbReference type="InterPro" id="IPR003615">
    <property type="entry name" value="HNH_nuc"/>
</dbReference>